<dbReference type="Proteomes" id="UP000755667">
    <property type="component" value="Unassembled WGS sequence"/>
</dbReference>
<organism evidence="2 4">
    <name type="scientific">Marivita cryptomonadis</name>
    <dbReference type="NCBI Taxonomy" id="505252"/>
    <lineage>
        <taxon>Bacteria</taxon>
        <taxon>Pseudomonadati</taxon>
        <taxon>Pseudomonadota</taxon>
        <taxon>Alphaproteobacteria</taxon>
        <taxon>Rhodobacterales</taxon>
        <taxon>Roseobacteraceae</taxon>
        <taxon>Marivita</taxon>
    </lineage>
</organism>
<keyword evidence="5" id="KW-1185">Reference proteome</keyword>
<dbReference type="EMBL" id="JAFBXF010000005">
    <property type="protein sequence ID" value="MBM2417309.1"/>
    <property type="molecule type" value="Genomic_DNA"/>
</dbReference>
<evidence type="ECO:0000313" key="5">
    <source>
        <dbReference type="Proteomes" id="UP000809440"/>
    </source>
</evidence>
<evidence type="ECO:0000313" key="3">
    <source>
        <dbReference type="EMBL" id="MBM2417309.1"/>
    </source>
</evidence>
<keyword evidence="1" id="KW-0732">Signal</keyword>
<protein>
    <recommendedName>
        <fullName evidence="6">Secreted protein</fullName>
    </recommendedName>
</protein>
<gene>
    <name evidence="2" type="ORF">JQX41_09100</name>
    <name evidence="3" type="ORF">JQX48_10035</name>
</gene>
<feature type="chain" id="PRO_5040302428" description="Secreted protein" evidence="1">
    <location>
        <begin position="18"/>
        <end position="118"/>
    </location>
</feature>
<evidence type="ECO:0000313" key="2">
    <source>
        <dbReference type="EMBL" id="MBM2412454.1"/>
    </source>
</evidence>
<dbReference type="Proteomes" id="UP000809440">
    <property type="component" value="Unassembled WGS sequence"/>
</dbReference>
<reference evidence="2 5" key="1">
    <citation type="submission" date="2021-01" db="EMBL/GenBank/DDBJ databases">
        <title>Diatom-associated Roseobacters Show Island Model of Population Structure.</title>
        <authorList>
            <person name="Qu L."/>
            <person name="Feng X."/>
            <person name="Chen Y."/>
            <person name="Li L."/>
            <person name="Wang X."/>
            <person name="Hu Z."/>
            <person name="Wang H."/>
            <person name="Luo H."/>
        </authorList>
    </citation>
    <scope>NUCLEOTIDE SEQUENCE</scope>
    <source>
        <strain evidence="3 5">CC28-63</strain>
        <strain evidence="2">CC28-69</strain>
    </source>
</reference>
<dbReference type="AlphaFoldDB" id="A0A9Q2NRS2"/>
<dbReference type="EMBL" id="JAFBXE010000005">
    <property type="protein sequence ID" value="MBM2412454.1"/>
    <property type="molecule type" value="Genomic_DNA"/>
</dbReference>
<name>A0A9Q2NRS2_9RHOB</name>
<dbReference type="OrthoDB" id="7709182at2"/>
<comment type="caution">
    <text evidence="2">The sequence shown here is derived from an EMBL/GenBank/DDBJ whole genome shotgun (WGS) entry which is preliminary data.</text>
</comment>
<evidence type="ECO:0000256" key="1">
    <source>
        <dbReference type="SAM" id="SignalP"/>
    </source>
</evidence>
<feature type="signal peptide" evidence="1">
    <location>
        <begin position="1"/>
        <end position="17"/>
    </location>
</feature>
<proteinExistence type="predicted"/>
<sequence>MFKFALLFALFPVALYAQNWAPRDSDVLFDQVGLEALLRGTTITFFDDGESKFFEDGRYTYTYANNGGTGYGYFTVMEDSTICIEFVTGFSRCDLYVTDTDGRLIIITASGDRFPTRR</sequence>
<evidence type="ECO:0000313" key="4">
    <source>
        <dbReference type="Proteomes" id="UP000755667"/>
    </source>
</evidence>
<evidence type="ECO:0008006" key="6">
    <source>
        <dbReference type="Google" id="ProtNLM"/>
    </source>
</evidence>
<dbReference type="GeneID" id="62639651"/>
<dbReference type="RefSeq" id="WP_085627935.1">
    <property type="nucleotide sequence ID" value="NZ_JAFBWU010000005.1"/>
</dbReference>
<accession>A0A9Q2NRS2</accession>